<protein>
    <submittedName>
        <fullName evidence="1">Uncharacterized protein</fullName>
    </submittedName>
</protein>
<sequence>MRKNLLAFRAGNAFKIFTPQISEKQSLIRRSLLKIHQRYVLRC</sequence>
<comment type="caution">
    <text evidence="1">The sequence shown here is derived from an EMBL/GenBank/DDBJ whole genome shotgun (WGS) entry which is preliminary data.</text>
</comment>
<proteinExistence type="predicted"/>
<evidence type="ECO:0000313" key="1">
    <source>
        <dbReference type="EMBL" id="KAA1052491.1"/>
    </source>
</evidence>
<organism evidence="1 2">
    <name type="scientific">Azospirillum argentinense</name>
    <dbReference type="NCBI Taxonomy" id="2970906"/>
    <lineage>
        <taxon>Bacteria</taxon>
        <taxon>Pseudomonadati</taxon>
        <taxon>Pseudomonadota</taxon>
        <taxon>Alphaproteobacteria</taxon>
        <taxon>Rhodospirillales</taxon>
        <taxon>Azospirillaceae</taxon>
        <taxon>Azospirillum</taxon>
    </lineage>
</organism>
<name>A0A5B0KKW2_9PROT</name>
<gene>
    <name evidence="1" type="ORF">FH063_004268</name>
</gene>
<dbReference type="Proteomes" id="UP000325333">
    <property type="component" value="Unassembled WGS sequence"/>
</dbReference>
<reference evidence="1 2" key="1">
    <citation type="submission" date="2019-07" db="EMBL/GenBank/DDBJ databases">
        <title>Genome sequencing of the stress-tolerant strain Azospirillum brasilense Az19.</title>
        <authorList>
            <person name="Maroniche G.A."/>
            <person name="Garcia J.E."/>
            <person name="Pagnussat L."/>
            <person name="Amenta M."/>
            <person name="Creus C.M."/>
        </authorList>
    </citation>
    <scope>NUCLEOTIDE SEQUENCE [LARGE SCALE GENOMIC DNA]</scope>
    <source>
        <strain evidence="1 2">Az19</strain>
    </source>
</reference>
<accession>A0A5B0KKW2</accession>
<dbReference type="EMBL" id="VEWN01000027">
    <property type="protein sequence ID" value="KAA1052491.1"/>
    <property type="molecule type" value="Genomic_DNA"/>
</dbReference>
<evidence type="ECO:0000313" key="2">
    <source>
        <dbReference type="Proteomes" id="UP000325333"/>
    </source>
</evidence>
<dbReference type="AlphaFoldDB" id="A0A5B0KKW2"/>